<evidence type="ECO:0000313" key="10">
    <source>
        <dbReference type="Proteomes" id="UP000031278"/>
    </source>
</evidence>
<dbReference type="GO" id="GO:0005886">
    <property type="term" value="C:plasma membrane"/>
    <property type="evidence" value="ECO:0007669"/>
    <property type="project" value="UniProtKB-SubCell"/>
</dbReference>
<evidence type="ECO:0000259" key="8">
    <source>
        <dbReference type="PROSITE" id="PS50928"/>
    </source>
</evidence>
<gene>
    <name evidence="9" type="ORF">RJ45_00955</name>
</gene>
<comment type="subcellular location">
    <subcellularLocation>
        <location evidence="1 7">Cell membrane</location>
        <topology evidence="1 7">Multi-pass membrane protein</topology>
    </subcellularLocation>
</comment>
<feature type="transmembrane region" description="Helical" evidence="7">
    <location>
        <begin position="178"/>
        <end position="203"/>
    </location>
</feature>
<evidence type="ECO:0000256" key="2">
    <source>
        <dbReference type="ARBA" id="ARBA00022448"/>
    </source>
</evidence>
<reference evidence="9 10" key="1">
    <citation type="submission" date="2014-12" db="EMBL/GenBank/DDBJ databases">
        <title>Genome sequencing of Photobacterium gaetbulicola AD005a.</title>
        <authorList>
            <person name="Adrian T.G.S."/>
            <person name="Chan K.G."/>
        </authorList>
    </citation>
    <scope>NUCLEOTIDE SEQUENCE [LARGE SCALE GENOMIC DNA]</scope>
    <source>
        <strain evidence="9 10">AD005a</strain>
    </source>
</reference>
<name>A0A0B9GA45_9GAMM</name>
<comment type="caution">
    <text evidence="9">The sequence shown here is derived from an EMBL/GenBank/DDBJ whole genome shotgun (WGS) entry which is preliminary data.</text>
</comment>
<organism evidence="9 10">
    <name type="scientific">Photobacterium gaetbulicola</name>
    <dbReference type="NCBI Taxonomy" id="1295392"/>
    <lineage>
        <taxon>Bacteria</taxon>
        <taxon>Pseudomonadati</taxon>
        <taxon>Pseudomonadota</taxon>
        <taxon>Gammaproteobacteria</taxon>
        <taxon>Vibrionales</taxon>
        <taxon>Vibrionaceae</taxon>
        <taxon>Photobacterium</taxon>
    </lineage>
</organism>
<dbReference type="PROSITE" id="PS50928">
    <property type="entry name" value="ABC_TM1"/>
    <property type="match status" value="1"/>
</dbReference>
<keyword evidence="5 7" id="KW-1133">Transmembrane helix</keyword>
<dbReference type="SUPFAM" id="SSF161098">
    <property type="entry name" value="MetI-like"/>
    <property type="match status" value="1"/>
</dbReference>
<feature type="transmembrane region" description="Helical" evidence="7">
    <location>
        <begin position="7"/>
        <end position="31"/>
    </location>
</feature>
<evidence type="ECO:0000256" key="1">
    <source>
        <dbReference type="ARBA" id="ARBA00004651"/>
    </source>
</evidence>
<keyword evidence="3" id="KW-1003">Cell membrane</keyword>
<dbReference type="EMBL" id="JWLZ01000004">
    <property type="protein sequence ID" value="KHT65469.1"/>
    <property type="molecule type" value="Genomic_DNA"/>
</dbReference>
<dbReference type="PANTHER" id="PTHR43744:SF12">
    <property type="entry name" value="ABC TRANSPORTER PERMEASE PROTEIN MG189-RELATED"/>
    <property type="match status" value="1"/>
</dbReference>
<keyword evidence="6 7" id="KW-0472">Membrane</keyword>
<dbReference type="GO" id="GO:0055085">
    <property type="term" value="P:transmembrane transport"/>
    <property type="evidence" value="ECO:0007669"/>
    <property type="project" value="InterPro"/>
</dbReference>
<dbReference type="Pfam" id="PF00528">
    <property type="entry name" value="BPD_transp_1"/>
    <property type="match status" value="1"/>
</dbReference>
<proteinExistence type="inferred from homology"/>
<feature type="transmembrane region" description="Helical" evidence="7">
    <location>
        <begin position="235"/>
        <end position="255"/>
    </location>
</feature>
<dbReference type="CDD" id="cd06261">
    <property type="entry name" value="TM_PBP2"/>
    <property type="match status" value="1"/>
</dbReference>
<evidence type="ECO:0000256" key="4">
    <source>
        <dbReference type="ARBA" id="ARBA00022692"/>
    </source>
</evidence>
<comment type="similarity">
    <text evidence="7">Belongs to the binding-protein-dependent transport system permease family.</text>
</comment>
<dbReference type="Gene3D" id="1.10.3720.10">
    <property type="entry name" value="MetI-like"/>
    <property type="match status" value="1"/>
</dbReference>
<dbReference type="InterPro" id="IPR000515">
    <property type="entry name" value="MetI-like"/>
</dbReference>
<keyword evidence="4 7" id="KW-0812">Transmembrane</keyword>
<feature type="transmembrane region" description="Helical" evidence="7">
    <location>
        <begin position="138"/>
        <end position="157"/>
    </location>
</feature>
<dbReference type="PANTHER" id="PTHR43744">
    <property type="entry name" value="ABC TRANSPORTER PERMEASE PROTEIN MG189-RELATED-RELATED"/>
    <property type="match status" value="1"/>
</dbReference>
<feature type="transmembrane region" description="Helical" evidence="7">
    <location>
        <begin position="70"/>
        <end position="91"/>
    </location>
</feature>
<accession>A0A0B9GA45</accession>
<feature type="transmembrane region" description="Helical" evidence="7">
    <location>
        <begin position="103"/>
        <end position="126"/>
    </location>
</feature>
<evidence type="ECO:0000256" key="3">
    <source>
        <dbReference type="ARBA" id="ARBA00022475"/>
    </source>
</evidence>
<dbReference type="InterPro" id="IPR035906">
    <property type="entry name" value="MetI-like_sf"/>
</dbReference>
<evidence type="ECO:0000256" key="7">
    <source>
        <dbReference type="RuleBase" id="RU363032"/>
    </source>
</evidence>
<sequence>MKNKSKGLLVITAVLAVMYALPFAILIINAFKSKIEILRDPIALPSTVNFDNFIEAFTRMDYLNAIGNSLLITFCGLIVLTVFPAMLAYYIERDPNRWKSAIFYVLVASMIIPFQAVMIPFVSLFGKLGVLNGKLPLMYFYLGFGVALSTFMYRSFIAKIPKSLDESGAIEGASKFTVFWKIIFPQLKPITATMLVLNALWLWNDYLLPSLVLHQDDRTLPLMTYSFFGKYTSDYGLAMAGLVLSIIPIILFYLVMQRQIVSGITDGAVK</sequence>
<feature type="domain" description="ABC transmembrane type-1" evidence="8">
    <location>
        <begin position="66"/>
        <end position="256"/>
    </location>
</feature>
<dbReference type="AlphaFoldDB" id="A0A0B9GA45"/>
<keyword evidence="2 7" id="KW-0813">Transport</keyword>
<evidence type="ECO:0000256" key="5">
    <source>
        <dbReference type="ARBA" id="ARBA00022989"/>
    </source>
</evidence>
<evidence type="ECO:0000313" key="9">
    <source>
        <dbReference type="EMBL" id="KHT65469.1"/>
    </source>
</evidence>
<evidence type="ECO:0000256" key="6">
    <source>
        <dbReference type="ARBA" id="ARBA00023136"/>
    </source>
</evidence>
<protein>
    <submittedName>
        <fullName evidence="9">Sugar ABC transporter permease</fullName>
    </submittedName>
</protein>
<dbReference type="Proteomes" id="UP000031278">
    <property type="component" value="Unassembled WGS sequence"/>
</dbReference>